<keyword evidence="2" id="KW-1185">Reference proteome</keyword>
<reference evidence="1 2" key="1">
    <citation type="journal article" date="2022" name="Nat. Plants">
        <title>Genomes of leafy and leafless Platanthera orchids illuminate the evolution of mycoheterotrophy.</title>
        <authorList>
            <person name="Li M.H."/>
            <person name="Liu K.W."/>
            <person name="Li Z."/>
            <person name="Lu H.C."/>
            <person name="Ye Q.L."/>
            <person name="Zhang D."/>
            <person name="Wang J.Y."/>
            <person name="Li Y.F."/>
            <person name="Zhong Z.M."/>
            <person name="Liu X."/>
            <person name="Yu X."/>
            <person name="Liu D.K."/>
            <person name="Tu X.D."/>
            <person name="Liu B."/>
            <person name="Hao Y."/>
            <person name="Liao X.Y."/>
            <person name="Jiang Y.T."/>
            <person name="Sun W.H."/>
            <person name="Chen J."/>
            <person name="Chen Y.Q."/>
            <person name="Ai Y."/>
            <person name="Zhai J.W."/>
            <person name="Wu S.S."/>
            <person name="Zhou Z."/>
            <person name="Hsiao Y.Y."/>
            <person name="Wu W.L."/>
            <person name="Chen Y.Y."/>
            <person name="Lin Y.F."/>
            <person name="Hsu J.L."/>
            <person name="Li C.Y."/>
            <person name="Wang Z.W."/>
            <person name="Zhao X."/>
            <person name="Zhong W.Y."/>
            <person name="Ma X.K."/>
            <person name="Ma L."/>
            <person name="Huang J."/>
            <person name="Chen G.Z."/>
            <person name="Huang M.Z."/>
            <person name="Huang L."/>
            <person name="Peng D.H."/>
            <person name="Luo Y.B."/>
            <person name="Zou S.Q."/>
            <person name="Chen S.P."/>
            <person name="Lan S."/>
            <person name="Tsai W.C."/>
            <person name="Van de Peer Y."/>
            <person name="Liu Z.J."/>
        </authorList>
    </citation>
    <scope>NUCLEOTIDE SEQUENCE [LARGE SCALE GENOMIC DNA]</scope>
    <source>
        <strain evidence="1">Lor287</strain>
    </source>
</reference>
<name>A0AAP0BNW0_9ASPA</name>
<dbReference type="AlphaFoldDB" id="A0AAP0BNW0"/>
<comment type="caution">
    <text evidence="1">The sequence shown here is derived from an EMBL/GenBank/DDBJ whole genome shotgun (WGS) entry which is preliminary data.</text>
</comment>
<protein>
    <submittedName>
        <fullName evidence="1">Uncharacterized protein</fullName>
    </submittedName>
</protein>
<dbReference type="EMBL" id="JBBWWQ010000005">
    <property type="protein sequence ID" value="KAK8946469.1"/>
    <property type="molecule type" value="Genomic_DNA"/>
</dbReference>
<proteinExistence type="predicted"/>
<evidence type="ECO:0000313" key="1">
    <source>
        <dbReference type="EMBL" id="KAK8946469.1"/>
    </source>
</evidence>
<evidence type="ECO:0000313" key="2">
    <source>
        <dbReference type="Proteomes" id="UP001418222"/>
    </source>
</evidence>
<dbReference type="Proteomes" id="UP001418222">
    <property type="component" value="Unassembled WGS sequence"/>
</dbReference>
<accession>A0AAP0BNW0</accession>
<gene>
    <name evidence="1" type="ORF">KSP39_PZI007244</name>
</gene>
<sequence>MHCFRTLVEGELLDPPNDCIHYGFCPIFGDWSGYSSYHKREELADSGFQRGSILNIFASTIIFNVG</sequence>
<organism evidence="1 2">
    <name type="scientific">Platanthera zijinensis</name>
    <dbReference type="NCBI Taxonomy" id="2320716"/>
    <lineage>
        <taxon>Eukaryota</taxon>
        <taxon>Viridiplantae</taxon>
        <taxon>Streptophyta</taxon>
        <taxon>Embryophyta</taxon>
        <taxon>Tracheophyta</taxon>
        <taxon>Spermatophyta</taxon>
        <taxon>Magnoliopsida</taxon>
        <taxon>Liliopsida</taxon>
        <taxon>Asparagales</taxon>
        <taxon>Orchidaceae</taxon>
        <taxon>Orchidoideae</taxon>
        <taxon>Orchideae</taxon>
        <taxon>Orchidinae</taxon>
        <taxon>Platanthera</taxon>
    </lineage>
</organism>